<dbReference type="SUPFAM" id="SSF53756">
    <property type="entry name" value="UDP-Glycosyltransferase/glycogen phosphorylase"/>
    <property type="match status" value="1"/>
</dbReference>
<dbReference type="AlphaFoldDB" id="A0A2S5AEG8"/>
<dbReference type="GO" id="GO:0016757">
    <property type="term" value="F:glycosyltransferase activity"/>
    <property type="evidence" value="ECO:0007669"/>
    <property type="project" value="InterPro"/>
</dbReference>
<dbReference type="EMBL" id="PQVG01000001">
    <property type="protein sequence ID" value="POY40990.1"/>
    <property type="molecule type" value="Genomic_DNA"/>
</dbReference>
<dbReference type="Gene3D" id="3.40.50.2000">
    <property type="entry name" value="Glycogen Phosphorylase B"/>
    <property type="match status" value="1"/>
</dbReference>
<evidence type="ECO:0000259" key="1">
    <source>
        <dbReference type="Pfam" id="PF00534"/>
    </source>
</evidence>
<dbReference type="PANTHER" id="PTHR45947:SF3">
    <property type="entry name" value="SULFOQUINOVOSYL TRANSFERASE SQD2"/>
    <property type="match status" value="1"/>
</dbReference>
<evidence type="ECO:0000313" key="3">
    <source>
        <dbReference type="Proteomes" id="UP000237310"/>
    </source>
</evidence>
<dbReference type="InterPro" id="IPR050194">
    <property type="entry name" value="Glycosyltransferase_grp1"/>
</dbReference>
<feature type="domain" description="Glycosyl transferase family 1" evidence="1">
    <location>
        <begin position="197"/>
        <end position="324"/>
    </location>
</feature>
<dbReference type="CDD" id="cd01635">
    <property type="entry name" value="Glycosyltransferase_GTB-type"/>
    <property type="match status" value="1"/>
</dbReference>
<dbReference type="Pfam" id="PF00534">
    <property type="entry name" value="Glycos_transf_1"/>
    <property type="match status" value="1"/>
</dbReference>
<accession>A0A2S5AEG8</accession>
<protein>
    <submittedName>
        <fullName evidence="2">Glycosyl transferase</fullName>
    </submittedName>
</protein>
<keyword evidence="3" id="KW-1185">Reference proteome</keyword>
<organism evidence="2 3">
    <name type="scientific">Flavobacterium alvei</name>
    <dbReference type="NCBI Taxonomy" id="2080416"/>
    <lineage>
        <taxon>Bacteria</taxon>
        <taxon>Pseudomonadati</taxon>
        <taxon>Bacteroidota</taxon>
        <taxon>Flavobacteriia</taxon>
        <taxon>Flavobacteriales</taxon>
        <taxon>Flavobacteriaceae</taxon>
        <taxon>Flavobacterium</taxon>
    </lineage>
</organism>
<name>A0A2S5AEG8_9FLAO</name>
<dbReference type="PANTHER" id="PTHR45947">
    <property type="entry name" value="SULFOQUINOVOSYL TRANSFERASE SQD2"/>
    <property type="match status" value="1"/>
</dbReference>
<dbReference type="RefSeq" id="WP_103803887.1">
    <property type="nucleotide sequence ID" value="NZ_PQVG01000001.1"/>
</dbReference>
<proteinExistence type="predicted"/>
<keyword evidence="2" id="KW-0808">Transferase</keyword>
<dbReference type="InterPro" id="IPR001296">
    <property type="entry name" value="Glyco_trans_1"/>
</dbReference>
<comment type="caution">
    <text evidence="2">The sequence shown here is derived from an EMBL/GenBank/DDBJ whole genome shotgun (WGS) entry which is preliminary data.</text>
</comment>
<sequence>MTFAIITHVSHIVEQNQYFAYAPYVREMNIWTKYVDELIIVAPKLESKKTPIDIEYEHKNIDFVAIKSFDVLSFKAILGAVLKLPKISWQLYSAMQKADHIHLRCPGNIGLLGCFIQILFPNKTKTAKYAGNWDPKSRQPWTYRFQKWILNNTFLTRNMQVLVYGEWNEISKNIKPFFTATYYKADKVEILQRDFHGPFSFVFVGTLVSGKNPLYAIQLVESLYKKGFDVALSLYGEGLERKSLQEYISQNDLSTIVSLKGNQTPETVKTAYESSHFVLLPSESEGWPKAVAEGMFWGCVPIATKVSCVPYMLDYGNRGVLLEMILDKDVHQLEMLLQNENEFNLKSQKAINWSRKYTLDVFEDEIKKMLTS</sequence>
<gene>
    <name evidence="2" type="ORF">C3L50_00225</name>
</gene>
<dbReference type="Proteomes" id="UP000237310">
    <property type="component" value="Unassembled WGS sequence"/>
</dbReference>
<reference evidence="2 3" key="1">
    <citation type="submission" date="2018-01" db="EMBL/GenBank/DDBJ databases">
        <authorList>
            <person name="Gaut B.S."/>
            <person name="Morton B.R."/>
            <person name="Clegg M.T."/>
            <person name="Duvall M.R."/>
        </authorList>
    </citation>
    <scope>NUCLEOTIDE SEQUENCE [LARGE SCALE GENOMIC DNA]</scope>
    <source>
        <strain evidence="2 3">HR-AY</strain>
    </source>
</reference>
<evidence type="ECO:0000313" key="2">
    <source>
        <dbReference type="EMBL" id="POY40990.1"/>
    </source>
</evidence>
<dbReference type="OrthoDB" id="1395864at2"/>